<evidence type="ECO:0000256" key="2">
    <source>
        <dbReference type="ARBA" id="ARBA00004651"/>
    </source>
</evidence>
<dbReference type="GO" id="GO:0016036">
    <property type="term" value="P:cellular response to phosphate starvation"/>
    <property type="evidence" value="ECO:0007669"/>
    <property type="project" value="TreeGrafter"/>
</dbReference>
<dbReference type="AlphaFoldDB" id="A0A1I3NAQ4"/>
<dbReference type="Pfam" id="PF02518">
    <property type="entry name" value="HATPase_c"/>
    <property type="match status" value="1"/>
</dbReference>
<dbReference type="GO" id="GO:0005524">
    <property type="term" value="F:ATP binding"/>
    <property type="evidence" value="ECO:0007669"/>
    <property type="project" value="UniProtKB-KW"/>
</dbReference>
<proteinExistence type="predicted"/>
<dbReference type="FunFam" id="3.30.565.10:FF:000006">
    <property type="entry name" value="Sensor histidine kinase WalK"/>
    <property type="match status" value="1"/>
</dbReference>
<dbReference type="SUPFAM" id="SSF158472">
    <property type="entry name" value="HAMP domain-like"/>
    <property type="match status" value="1"/>
</dbReference>
<keyword evidence="9" id="KW-0067">ATP-binding</keyword>
<evidence type="ECO:0000256" key="3">
    <source>
        <dbReference type="ARBA" id="ARBA00012438"/>
    </source>
</evidence>
<keyword evidence="12" id="KW-0175">Coiled coil</keyword>
<keyword evidence="11 13" id="KW-0472">Membrane</keyword>
<dbReference type="Gene3D" id="6.10.340.10">
    <property type="match status" value="1"/>
</dbReference>
<dbReference type="InterPro" id="IPR036097">
    <property type="entry name" value="HisK_dim/P_sf"/>
</dbReference>
<dbReference type="InterPro" id="IPR036890">
    <property type="entry name" value="HATPase_C_sf"/>
</dbReference>
<evidence type="ECO:0000259" key="15">
    <source>
        <dbReference type="PROSITE" id="PS50885"/>
    </source>
</evidence>
<dbReference type="STRING" id="46223.SAMN05421852_10463"/>
<dbReference type="InterPro" id="IPR005467">
    <property type="entry name" value="His_kinase_dom"/>
</dbReference>
<evidence type="ECO:0000256" key="10">
    <source>
        <dbReference type="ARBA" id="ARBA00023012"/>
    </source>
</evidence>
<evidence type="ECO:0000256" key="7">
    <source>
        <dbReference type="ARBA" id="ARBA00022741"/>
    </source>
</evidence>
<keyword evidence="8 16" id="KW-0418">Kinase</keyword>
<dbReference type="InterPro" id="IPR004358">
    <property type="entry name" value="Sig_transdc_His_kin-like_C"/>
</dbReference>
<sequence>MHDLKRSITFKIFLITSALLALSACFIYLLFYFWLPSYYYKYKIDHLNEGANELVTAVKPLSLFEAKEILDRFSQKHNISMAIWDLDGNVVYISPAFFRVIKGVTSVEPDLDSALSSDTLETVSKPRIYTIQKTIRFQGEEYIATIRATLQPIDEVSNVIFMFMPYIGAMILLVSIIGASLYAKVIAHPLLRINQIAKRMAKLDFSRKCETDSEDEIGELSRSLNELSYNLEKTMSELKKANEQLKDDIQKEREMEAKRREFIATISHELKSPITAVKGQLEAMIHRIGVYRDRDKYLKRSFEIVQDMEKLVNEMVEISKLDMVDFSPQRKRVNLSQMLQSIIKNLEYFSQEKHLDLKNEIEEEIYVYVDEKLIRKAISNVINNAMKYSREGAQVITRLYPEGQAITLEVLNSGVHIEEKDLVNLFKPFYRVEKSRNRSTGGSGLGLFIVKRILEVHGVDYSLTNTKEGVVFVMHFPREADR</sequence>
<evidence type="ECO:0000256" key="11">
    <source>
        <dbReference type="ARBA" id="ARBA00023136"/>
    </source>
</evidence>
<keyword evidence="7" id="KW-0547">Nucleotide-binding</keyword>
<accession>A0A1I3NAQ4</accession>
<dbReference type="EC" id="2.7.13.3" evidence="3"/>
<dbReference type="PROSITE" id="PS50109">
    <property type="entry name" value="HIS_KIN"/>
    <property type="match status" value="1"/>
</dbReference>
<keyword evidence="4" id="KW-1003">Cell membrane</keyword>
<dbReference type="Gene3D" id="1.10.287.130">
    <property type="match status" value="1"/>
</dbReference>
<dbReference type="PANTHER" id="PTHR45453">
    <property type="entry name" value="PHOSPHATE REGULON SENSOR PROTEIN PHOR"/>
    <property type="match status" value="1"/>
</dbReference>
<comment type="catalytic activity">
    <reaction evidence="1">
        <text>ATP + protein L-histidine = ADP + protein N-phospho-L-histidine.</text>
        <dbReference type="EC" id="2.7.13.3"/>
    </reaction>
</comment>
<evidence type="ECO:0000256" key="13">
    <source>
        <dbReference type="SAM" id="Phobius"/>
    </source>
</evidence>
<dbReference type="CDD" id="cd06225">
    <property type="entry name" value="HAMP"/>
    <property type="match status" value="1"/>
</dbReference>
<dbReference type="Pfam" id="PF00512">
    <property type="entry name" value="HisKA"/>
    <property type="match status" value="1"/>
</dbReference>
<evidence type="ECO:0000256" key="12">
    <source>
        <dbReference type="SAM" id="Coils"/>
    </source>
</evidence>
<organism evidence="16 17">
    <name type="scientific">Thermoflavimicrobium dichotomicum</name>
    <dbReference type="NCBI Taxonomy" id="46223"/>
    <lineage>
        <taxon>Bacteria</taxon>
        <taxon>Bacillati</taxon>
        <taxon>Bacillota</taxon>
        <taxon>Bacilli</taxon>
        <taxon>Bacillales</taxon>
        <taxon>Thermoactinomycetaceae</taxon>
        <taxon>Thermoflavimicrobium</taxon>
    </lineage>
</organism>
<dbReference type="InterPro" id="IPR003661">
    <property type="entry name" value="HisK_dim/P_dom"/>
</dbReference>
<dbReference type="InterPro" id="IPR050351">
    <property type="entry name" value="BphY/WalK/GraS-like"/>
</dbReference>
<evidence type="ECO:0000256" key="4">
    <source>
        <dbReference type="ARBA" id="ARBA00022475"/>
    </source>
</evidence>
<dbReference type="InterPro" id="IPR003660">
    <property type="entry name" value="HAMP_dom"/>
</dbReference>
<dbReference type="PROSITE" id="PS51257">
    <property type="entry name" value="PROKAR_LIPOPROTEIN"/>
    <property type="match status" value="1"/>
</dbReference>
<reference evidence="16 17" key="1">
    <citation type="submission" date="2016-10" db="EMBL/GenBank/DDBJ databases">
        <authorList>
            <person name="de Groot N.N."/>
        </authorList>
    </citation>
    <scope>NUCLEOTIDE SEQUENCE [LARGE SCALE GENOMIC DNA]</scope>
    <source>
        <strain evidence="16 17">DSM 44778</strain>
    </source>
</reference>
<dbReference type="SUPFAM" id="SSF55874">
    <property type="entry name" value="ATPase domain of HSP90 chaperone/DNA topoisomerase II/histidine kinase"/>
    <property type="match status" value="1"/>
</dbReference>
<evidence type="ECO:0000256" key="6">
    <source>
        <dbReference type="ARBA" id="ARBA00022679"/>
    </source>
</evidence>
<feature type="coiled-coil region" evidence="12">
    <location>
        <begin position="224"/>
        <end position="258"/>
    </location>
</feature>
<evidence type="ECO:0000313" key="17">
    <source>
        <dbReference type="Proteomes" id="UP000199545"/>
    </source>
</evidence>
<dbReference type="SMART" id="SM00304">
    <property type="entry name" value="HAMP"/>
    <property type="match status" value="1"/>
</dbReference>
<feature type="domain" description="HAMP" evidence="15">
    <location>
        <begin position="184"/>
        <end position="236"/>
    </location>
</feature>
<dbReference type="CDD" id="cd00082">
    <property type="entry name" value="HisKA"/>
    <property type="match status" value="1"/>
</dbReference>
<dbReference type="InterPro" id="IPR003594">
    <property type="entry name" value="HATPase_dom"/>
</dbReference>
<feature type="transmembrane region" description="Helical" evidence="13">
    <location>
        <begin position="12"/>
        <end position="35"/>
    </location>
</feature>
<evidence type="ECO:0000256" key="5">
    <source>
        <dbReference type="ARBA" id="ARBA00022553"/>
    </source>
</evidence>
<evidence type="ECO:0000256" key="9">
    <source>
        <dbReference type="ARBA" id="ARBA00022840"/>
    </source>
</evidence>
<dbReference type="SUPFAM" id="SSF47384">
    <property type="entry name" value="Homodimeric domain of signal transducing histidine kinase"/>
    <property type="match status" value="1"/>
</dbReference>
<dbReference type="PRINTS" id="PR00344">
    <property type="entry name" value="BCTRLSENSOR"/>
</dbReference>
<gene>
    <name evidence="16" type="ORF">SAMN05421852_10463</name>
</gene>
<dbReference type="PANTHER" id="PTHR45453:SF3">
    <property type="entry name" value="HISTIDINE KINASE"/>
    <property type="match status" value="1"/>
</dbReference>
<dbReference type="RefSeq" id="WP_093228806.1">
    <property type="nucleotide sequence ID" value="NZ_FORR01000004.1"/>
</dbReference>
<feature type="domain" description="Histidine kinase" evidence="14">
    <location>
        <begin position="265"/>
        <end position="480"/>
    </location>
</feature>
<keyword evidence="17" id="KW-1185">Reference proteome</keyword>
<dbReference type="OrthoDB" id="9813151at2"/>
<dbReference type="Pfam" id="PF00672">
    <property type="entry name" value="HAMP"/>
    <property type="match status" value="1"/>
</dbReference>
<feature type="transmembrane region" description="Helical" evidence="13">
    <location>
        <begin position="159"/>
        <end position="183"/>
    </location>
</feature>
<keyword evidence="5" id="KW-0597">Phosphoprotein</keyword>
<dbReference type="Proteomes" id="UP000199545">
    <property type="component" value="Unassembled WGS sequence"/>
</dbReference>
<dbReference type="GO" id="GO:0000155">
    <property type="term" value="F:phosphorelay sensor kinase activity"/>
    <property type="evidence" value="ECO:0007669"/>
    <property type="project" value="InterPro"/>
</dbReference>
<dbReference type="EMBL" id="FORR01000004">
    <property type="protein sequence ID" value="SFJ06227.1"/>
    <property type="molecule type" value="Genomic_DNA"/>
</dbReference>
<keyword evidence="6" id="KW-0808">Transferase</keyword>
<dbReference type="PROSITE" id="PS50885">
    <property type="entry name" value="HAMP"/>
    <property type="match status" value="1"/>
</dbReference>
<name>A0A1I3NAQ4_9BACL</name>
<evidence type="ECO:0000259" key="14">
    <source>
        <dbReference type="PROSITE" id="PS50109"/>
    </source>
</evidence>
<keyword evidence="10" id="KW-0902">Two-component regulatory system</keyword>
<evidence type="ECO:0000256" key="8">
    <source>
        <dbReference type="ARBA" id="ARBA00022777"/>
    </source>
</evidence>
<evidence type="ECO:0000256" key="1">
    <source>
        <dbReference type="ARBA" id="ARBA00000085"/>
    </source>
</evidence>
<dbReference type="SMART" id="SM00388">
    <property type="entry name" value="HisKA"/>
    <property type="match status" value="1"/>
</dbReference>
<keyword evidence="13" id="KW-0812">Transmembrane</keyword>
<dbReference type="GO" id="GO:0004721">
    <property type="term" value="F:phosphoprotein phosphatase activity"/>
    <property type="evidence" value="ECO:0007669"/>
    <property type="project" value="TreeGrafter"/>
</dbReference>
<dbReference type="Gene3D" id="3.30.565.10">
    <property type="entry name" value="Histidine kinase-like ATPase, C-terminal domain"/>
    <property type="match status" value="1"/>
</dbReference>
<dbReference type="GO" id="GO:0005886">
    <property type="term" value="C:plasma membrane"/>
    <property type="evidence" value="ECO:0007669"/>
    <property type="project" value="UniProtKB-SubCell"/>
</dbReference>
<protein>
    <recommendedName>
        <fullName evidence="3">histidine kinase</fullName>
        <ecNumber evidence="3">2.7.13.3</ecNumber>
    </recommendedName>
</protein>
<comment type="subcellular location">
    <subcellularLocation>
        <location evidence="2">Cell membrane</location>
        <topology evidence="2">Multi-pass membrane protein</topology>
    </subcellularLocation>
</comment>
<evidence type="ECO:0000313" key="16">
    <source>
        <dbReference type="EMBL" id="SFJ06227.1"/>
    </source>
</evidence>
<keyword evidence="13" id="KW-1133">Transmembrane helix</keyword>
<dbReference type="SMART" id="SM00387">
    <property type="entry name" value="HATPase_c"/>
    <property type="match status" value="1"/>
</dbReference>